<evidence type="ECO:0000313" key="3">
    <source>
        <dbReference type="Proteomes" id="UP000290567"/>
    </source>
</evidence>
<comment type="caution">
    <text evidence="2">The sequence shown here is derived from an EMBL/GenBank/DDBJ whole genome shotgun (WGS) entry which is preliminary data.</text>
</comment>
<dbReference type="EMBL" id="BJCC01000003">
    <property type="protein sequence ID" value="GCF92465.1"/>
    <property type="molecule type" value="Genomic_DNA"/>
</dbReference>
<name>A0A4P5P3X0_9ENTE</name>
<feature type="domain" description="IrrE N-terminal-like" evidence="1">
    <location>
        <begin position="23"/>
        <end position="121"/>
    </location>
</feature>
<dbReference type="OrthoDB" id="1707128at2"/>
<gene>
    <name evidence="2" type="ORF">NRIC_03560</name>
</gene>
<sequence length="156" mass="18333">MQLDEKLMSDYPELSFISDPLMPKKQKGWIFNKTVYLNPRQSYEEKCGTIAEEIGHYLTSVGDIIHQDTNEKRQQEQKARDVGYTLAVTPQDLINCYHERFDNVWECAEFLGVTKDTLENAVKTYSKKYEFGLKFKNYKIDFRPNGTVGVYEFFDE</sequence>
<organism evidence="2 3">
    <name type="scientific">Enterococcus florum</name>
    <dbReference type="NCBI Taxonomy" id="2480627"/>
    <lineage>
        <taxon>Bacteria</taxon>
        <taxon>Bacillati</taxon>
        <taxon>Bacillota</taxon>
        <taxon>Bacilli</taxon>
        <taxon>Lactobacillales</taxon>
        <taxon>Enterococcaceae</taxon>
        <taxon>Enterococcus</taxon>
    </lineage>
</organism>
<evidence type="ECO:0000313" key="2">
    <source>
        <dbReference type="EMBL" id="GCF92465.1"/>
    </source>
</evidence>
<reference evidence="3" key="1">
    <citation type="submission" date="2019-02" db="EMBL/GenBank/DDBJ databases">
        <title>Draft genome sequence of Enterococcus sp. Gos25-1.</title>
        <authorList>
            <person name="Tanaka N."/>
            <person name="Shiwa Y."/>
            <person name="Fujita N."/>
        </authorList>
    </citation>
    <scope>NUCLEOTIDE SEQUENCE [LARGE SCALE GENOMIC DNA]</scope>
    <source>
        <strain evidence="3">Gos25-1</strain>
    </source>
</reference>
<accession>A0A4P5P3X0</accession>
<dbReference type="InterPro" id="IPR010359">
    <property type="entry name" value="IrrE_HExxH"/>
</dbReference>
<dbReference type="AlphaFoldDB" id="A0A4P5P3X0"/>
<protein>
    <submittedName>
        <fullName evidence="2">Toxin</fullName>
    </submittedName>
</protein>
<evidence type="ECO:0000259" key="1">
    <source>
        <dbReference type="Pfam" id="PF06114"/>
    </source>
</evidence>
<dbReference type="RefSeq" id="WP_146620978.1">
    <property type="nucleotide sequence ID" value="NZ_BJCC01000003.1"/>
</dbReference>
<keyword evidence="3" id="KW-1185">Reference proteome</keyword>
<dbReference type="Proteomes" id="UP000290567">
    <property type="component" value="Unassembled WGS sequence"/>
</dbReference>
<proteinExistence type="predicted"/>
<dbReference type="Pfam" id="PF06114">
    <property type="entry name" value="Peptidase_M78"/>
    <property type="match status" value="1"/>
</dbReference>